<name>A0AAE3W4L8_9ACTN</name>
<keyword evidence="3" id="KW-1185">Reference proteome</keyword>
<dbReference type="InterPro" id="IPR057952">
    <property type="entry name" value="Rv2743c-like"/>
</dbReference>
<comment type="caution">
    <text evidence="2">The sequence shown here is derived from an EMBL/GenBank/DDBJ whole genome shotgun (WGS) entry which is preliminary data.</text>
</comment>
<proteinExistence type="predicted"/>
<protein>
    <submittedName>
        <fullName evidence="2">Uncharacterized protein</fullName>
    </submittedName>
</protein>
<evidence type="ECO:0000313" key="2">
    <source>
        <dbReference type="EMBL" id="MDQ0369185.1"/>
    </source>
</evidence>
<keyword evidence="1" id="KW-0472">Membrane</keyword>
<evidence type="ECO:0000313" key="3">
    <source>
        <dbReference type="Proteomes" id="UP001240236"/>
    </source>
</evidence>
<feature type="transmembrane region" description="Helical" evidence="1">
    <location>
        <begin position="20"/>
        <end position="42"/>
    </location>
</feature>
<evidence type="ECO:0000256" key="1">
    <source>
        <dbReference type="SAM" id="Phobius"/>
    </source>
</evidence>
<sequence>MAADERSRYLRQSRKLRGAARRWSVLGGTLTGAAAILTPYAGLGLPDAAWAAAAGGSAVLAAWRWADLRRHDAEPLPPAPTPAAIASARQARLVAMVEQIPAGRTALQELRRQRARAELKGSAAVDPWLRLDRAAGTLAGLAPRLTGHGAAVLPEAESAEASLRDLAHRLAGVERALRFAPPDGRAGLEEAHHTLLGQLTDGVTAYETLVAAAAGYVAEDARAGAHLGDAGTASRLTEAADLLRGVTDALTELRPPGPAPAGSGGTSR</sequence>
<dbReference type="Pfam" id="PF25587">
    <property type="entry name" value="Rv2743c"/>
    <property type="match status" value="1"/>
</dbReference>
<dbReference type="NCBIfam" id="NF047839">
    <property type="entry name" value="PspM_Rv2743c"/>
    <property type="match status" value="1"/>
</dbReference>
<reference evidence="2 3" key="1">
    <citation type="submission" date="2023-07" db="EMBL/GenBank/DDBJ databases">
        <title>Sequencing the genomes of 1000 actinobacteria strains.</title>
        <authorList>
            <person name="Klenk H.-P."/>
        </authorList>
    </citation>
    <scope>NUCLEOTIDE SEQUENCE [LARGE SCALE GENOMIC DNA]</scope>
    <source>
        <strain evidence="2 3">DSM 44709</strain>
    </source>
</reference>
<keyword evidence="1" id="KW-1133">Transmembrane helix</keyword>
<dbReference type="Proteomes" id="UP001240236">
    <property type="component" value="Unassembled WGS sequence"/>
</dbReference>
<keyword evidence="1" id="KW-0812">Transmembrane</keyword>
<dbReference type="AlphaFoldDB" id="A0AAE3W4L8"/>
<organism evidence="2 3">
    <name type="scientific">Catenuloplanes indicus</name>
    <dbReference type="NCBI Taxonomy" id="137267"/>
    <lineage>
        <taxon>Bacteria</taxon>
        <taxon>Bacillati</taxon>
        <taxon>Actinomycetota</taxon>
        <taxon>Actinomycetes</taxon>
        <taxon>Micromonosporales</taxon>
        <taxon>Micromonosporaceae</taxon>
        <taxon>Catenuloplanes</taxon>
    </lineage>
</organism>
<dbReference type="RefSeq" id="WP_307244233.1">
    <property type="nucleotide sequence ID" value="NZ_JAUSUZ010000001.1"/>
</dbReference>
<dbReference type="EMBL" id="JAUSUZ010000001">
    <property type="protein sequence ID" value="MDQ0369185.1"/>
    <property type="molecule type" value="Genomic_DNA"/>
</dbReference>
<gene>
    <name evidence="2" type="ORF">J2S42_005854</name>
</gene>
<accession>A0AAE3W4L8</accession>